<dbReference type="GO" id="GO:0005524">
    <property type="term" value="F:ATP binding"/>
    <property type="evidence" value="ECO:0007669"/>
    <property type="project" value="InterPro"/>
</dbReference>
<dbReference type="PANTHER" id="PTHR19211:SF135">
    <property type="entry name" value="ATPASE, PUTATIVE (AFU_ORTHOLOGUE AFUA_1G16440)-RELATED"/>
    <property type="match status" value="1"/>
</dbReference>
<evidence type="ECO:0000256" key="1">
    <source>
        <dbReference type="ARBA" id="ARBA00022737"/>
    </source>
</evidence>
<comment type="caution">
    <text evidence="3">The sequence shown here is derived from an EMBL/GenBank/DDBJ whole genome shotgun (WGS) entry which is preliminary data.</text>
</comment>
<proteinExistence type="predicted"/>
<dbReference type="Proteomes" id="UP000054053">
    <property type="component" value="Unassembled WGS sequence"/>
</dbReference>
<protein>
    <recommendedName>
        <fullName evidence="2">ABC transporter domain-containing protein</fullName>
    </recommendedName>
</protein>
<dbReference type="Gene3D" id="3.40.50.300">
    <property type="entry name" value="P-loop containing nucleotide triphosphate hydrolases"/>
    <property type="match status" value="1"/>
</dbReference>
<evidence type="ECO:0000313" key="3">
    <source>
        <dbReference type="EMBL" id="GAO18306.1"/>
    </source>
</evidence>
<name>A0A1B5L6X1_USTVR</name>
<sequence>MSGGWHMRAALATALLQDSDILLLDEPTNFLDFLGVVWLQRYLQRLAESGKSPTVIIVSHDRDFISACTDLIILKERDLAYFHGTFAGIRSLPN</sequence>
<keyword evidence="1" id="KW-0677">Repeat</keyword>
<dbReference type="EMBL" id="BBTG02000015">
    <property type="protein sequence ID" value="GAO18306.1"/>
    <property type="molecule type" value="Genomic_DNA"/>
</dbReference>
<dbReference type="Pfam" id="PF00005">
    <property type="entry name" value="ABC_tran"/>
    <property type="match status" value="1"/>
</dbReference>
<dbReference type="InterPro" id="IPR050611">
    <property type="entry name" value="ABCF"/>
</dbReference>
<evidence type="ECO:0000313" key="4">
    <source>
        <dbReference type="Proteomes" id="UP000054053"/>
    </source>
</evidence>
<dbReference type="GO" id="GO:0016887">
    <property type="term" value="F:ATP hydrolysis activity"/>
    <property type="evidence" value="ECO:0007669"/>
    <property type="project" value="InterPro"/>
</dbReference>
<dbReference type="SUPFAM" id="SSF52540">
    <property type="entry name" value="P-loop containing nucleoside triphosphate hydrolases"/>
    <property type="match status" value="1"/>
</dbReference>
<organism evidence="3 4">
    <name type="scientific">Ustilaginoidea virens</name>
    <name type="common">Rice false smut fungus</name>
    <name type="synonym">Villosiclava virens</name>
    <dbReference type="NCBI Taxonomy" id="1159556"/>
    <lineage>
        <taxon>Eukaryota</taxon>
        <taxon>Fungi</taxon>
        <taxon>Dikarya</taxon>
        <taxon>Ascomycota</taxon>
        <taxon>Pezizomycotina</taxon>
        <taxon>Sordariomycetes</taxon>
        <taxon>Hypocreomycetidae</taxon>
        <taxon>Hypocreales</taxon>
        <taxon>Clavicipitaceae</taxon>
        <taxon>Ustilaginoidea</taxon>
    </lineage>
</organism>
<dbReference type="PANTHER" id="PTHR19211">
    <property type="entry name" value="ATP-BINDING TRANSPORT PROTEIN-RELATED"/>
    <property type="match status" value="1"/>
</dbReference>
<accession>A0A1B5L6X1</accession>
<feature type="domain" description="ABC transporter" evidence="2">
    <location>
        <begin position="1"/>
        <end position="29"/>
    </location>
</feature>
<dbReference type="InterPro" id="IPR027417">
    <property type="entry name" value="P-loop_NTPase"/>
</dbReference>
<gene>
    <name evidence="3" type="ORF">UVI_02033050</name>
</gene>
<reference evidence="4" key="1">
    <citation type="journal article" date="2016" name="Genome Announc.">
        <title>Genome sequence of Ustilaginoidea virens IPU010, a rice pathogenic fungus causing false smut.</title>
        <authorList>
            <person name="Kumagai T."/>
            <person name="Ishii T."/>
            <person name="Terai G."/>
            <person name="Umemura M."/>
            <person name="Machida M."/>
            <person name="Asai K."/>
        </authorList>
    </citation>
    <scope>NUCLEOTIDE SEQUENCE [LARGE SCALE GENOMIC DNA]</scope>
    <source>
        <strain evidence="4">IPU010</strain>
    </source>
</reference>
<dbReference type="AlphaFoldDB" id="A0A1B5L6X1"/>
<evidence type="ECO:0000259" key="2">
    <source>
        <dbReference type="Pfam" id="PF00005"/>
    </source>
</evidence>
<dbReference type="InterPro" id="IPR003439">
    <property type="entry name" value="ABC_transporter-like_ATP-bd"/>
</dbReference>